<dbReference type="SUPFAM" id="SSF52540">
    <property type="entry name" value="P-loop containing nucleoside triphosphate hydrolases"/>
    <property type="match status" value="1"/>
</dbReference>
<dbReference type="PANTHER" id="PTHR11361:SF148">
    <property type="entry name" value="DNA MISMATCH REPAIR PROTEIN MSH6"/>
    <property type="match status" value="1"/>
</dbReference>
<dbReference type="GO" id="GO:0032301">
    <property type="term" value="C:MutSalpha complex"/>
    <property type="evidence" value="ECO:0007669"/>
    <property type="project" value="TreeGrafter"/>
</dbReference>
<dbReference type="InterPro" id="IPR000432">
    <property type="entry name" value="DNA_mismatch_repair_MutS_C"/>
</dbReference>
<feature type="domain" description="DNA mismatch repair proteins mutS family" evidence="5">
    <location>
        <begin position="1"/>
        <end position="94"/>
    </location>
</feature>
<keyword evidence="7" id="KW-1185">Reference proteome</keyword>
<dbReference type="Pfam" id="PF00488">
    <property type="entry name" value="MutS_V"/>
    <property type="match status" value="1"/>
</dbReference>
<dbReference type="Proteomes" id="UP000799118">
    <property type="component" value="Unassembled WGS sequence"/>
</dbReference>
<proteinExistence type="inferred from homology"/>
<dbReference type="SMART" id="SM00534">
    <property type="entry name" value="MUTSac"/>
    <property type="match status" value="1"/>
</dbReference>
<protein>
    <recommendedName>
        <fullName evidence="5">DNA mismatch repair proteins mutS family domain-containing protein</fullName>
    </recommendedName>
</protein>
<comment type="similarity">
    <text evidence="1">Belongs to the DNA mismatch repair MutS family.</text>
</comment>
<evidence type="ECO:0000256" key="1">
    <source>
        <dbReference type="ARBA" id="ARBA00006271"/>
    </source>
</evidence>
<keyword evidence="3" id="KW-0067">ATP-binding</keyword>
<dbReference type="GO" id="GO:0005524">
    <property type="term" value="F:ATP binding"/>
    <property type="evidence" value="ECO:0007669"/>
    <property type="project" value="UniProtKB-KW"/>
</dbReference>
<keyword evidence="2" id="KW-0547">Nucleotide-binding</keyword>
<gene>
    <name evidence="6" type="ORF">BT96DRAFT_828770</name>
</gene>
<organism evidence="6 7">
    <name type="scientific">Gymnopus androsaceus JB14</name>
    <dbReference type="NCBI Taxonomy" id="1447944"/>
    <lineage>
        <taxon>Eukaryota</taxon>
        <taxon>Fungi</taxon>
        <taxon>Dikarya</taxon>
        <taxon>Basidiomycota</taxon>
        <taxon>Agaricomycotina</taxon>
        <taxon>Agaricomycetes</taxon>
        <taxon>Agaricomycetidae</taxon>
        <taxon>Agaricales</taxon>
        <taxon>Marasmiineae</taxon>
        <taxon>Omphalotaceae</taxon>
        <taxon>Gymnopus</taxon>
    </lineage>
</organism>
<dbReference type="GO" id="GO:0030983">
    <property type="term" value="F:mismatched DNA binding"/>
    <property type="evidence" value="ECO:0007669"/>
    <property type="project" value="InterPro"/>
</dbReference>
<dbReference type="GO" id="GO:0006298">
    <property type="term" value="P:mismatch repair"/>
    <property type="evidence" value="ECO:0007669"/>
    <property type="project" value="InterPro"/>
</dbReference>
<feature type="non-terminal residue" evidence="6">
    <location>
        <position position="1"/>
    </location>
</feature>
<evidence type="ECO:0000313" key="7">
    <source>
        <dbReference type="Proteomes" id="UP000799118"/>
    </source>
</evidence>
<dbReference type="PANTHER" id="PTHR11361">
    <property type="entry name" value="DNA MISMATCH REPAIR PROTEIN MUTS FAMILY MEMBER"/>
    <property type="match status" value="1"/>
</dbReference>
<name>A0A6A4H7K4_9AGAR</name>
<dbReference type="Gene3D" id="3.40.50.300">
    <property type="entry name" value="P-loop containing nucleotide triphosphate hydrolases"/>
    <property type="match status" value="1"/>
</dbReference>
<evidence type="ECO:0000313" key="6">
    <source>
        <dbReference type="EMBL" id="KAE9393743.1"/>
    </source>
</evidence>
<sequence length="142" mass="15576">DGMAITGAVLHQLATHTPPLLFFATHYGSLTNDFAYHPNIRNMYMSTIVDDEKRAIVFLYKLVKGVATGSFGTYAANLAGVPIEVVERADVISKNFAEQFKAKLQEKQKKQALGKLPLVAQADFVYLVHLATGKAQLPEDPV</sequence>
<dbReference type="InterPro" id="IPR027417">
    <property type="entry name" value="P-loop_NTPase"/>
</dbReference>
<reference evidence="6" key="1">
    <citation type="journal article" date="2019" name="Environ. Microbiol.">
        <title>Fungal ecological strategies reflected in gene transcription - a case study of two litter decomposers.</title>
        <authorList>
            <person name="Barbi F."/>
            <person name="Kohler A."/>
            <person name="Barry K."/>
            <person name="Baskaran P."/>
            <person name="Daum C."/>
            <person name="Fauchery L."/>
            <person name="Ihrmark K."/>
            <person name="Kuo A."/>
            <person name="LaButti K."/>
            <person name="Lipzen A."/>
            <person name="Morin E."/>
            <person name="Grigoriev I.V."/>
            <person name="Henrissat B."/>
            <person name="Lindahl B."/>
            <person name="Martin F."/>
        </authorList>
    </citation>
    <scope>NUCLEOTIDE SEQUENCE</scope>
    <source>
        <strain evidence="6">JB14</strain>
    </source>
</reference>
<evidence type="ECO:0000256" key="2">
    <source>
        <dbReference type="ARBA" id="ARBA00022741"/>
    </source>
</evidence>
<evidence type="ECO:0000259" key="5">
    <source>
        <dbReference type="SMART" id="SM00534"/>
    </source>
</evidence>
<dbReference type="InterPro" id="IPR045076">
    <property type="entry name" value="MutS"/>
</dbReference>
<accession>A0A6A4H7K4</accession>
<dbReference type="OrthoDB" id="2976291at2759"/>
<dbReference type="EMBL" id="ML769565">
    <property type="protein sequence ID" value="KAE9393743.1"/>
    <property type="molecule type" value="Genomic_DNA"/>
</dbReference>
<dbReference type="AlphaFoldDB" id="A0A6A4H7K4"/>
<evidence type="ECO:0000256" key="3">
    <source>
        <dbReference type="ARBA" id="ARBA00022840"/>
    </source>
</evidence>
<evidence type="ECO:0000256" key="4">
    <source>
        <dbReference type="ARBA" id="ARBA00023125"/>
    </source>
</evidence>
<keyword evidence="4" id="KW-0238">DNA-binding</keyword>
<dbReference type="GO" id="GO:0140664">
    <property type="term" value="F:ATP-dependent DNA damage sensor activity"/>
    <property type="evidence" value="ECO:0007669"/>
    <property type="project" value="InterPro"/>
</dbReference>